<dbReference type="Gene3D" id="2.40.10.120">
    <property type="match status" value="1"/>
</dbReference>
<keyword evidence="2" id="KW-1185">Reference proteome</keyword>
<name>A0A835BLS1_9POAL</name>
<evidence type="ECO:0000313" key="2">
    <source>
        <dbReference type="Proteomes" id="UP000636709"/>
    </source>
</evidence>
<dbReference type="PANTHER" id="PTHR18868:SF37">
    <property type="entry name" value="OS07G0665300 PROTEIN"/>
    <property type="match status" value="1"/>
</dbReference>
<comment type="caution">
    <text evidence="1">The sequence shown here is derived from an EMBL/GenBank/DDBJ whole genome shotgun (WGS) entry which is preliminary data.</text>
</comment>
<dbReference type="Proteomes" id="UP000636709">
    <property type="component" value="Unassembled WGS sequence"/>
</dbReference>
<accession>A0A835BLS1</accession>
<dbReference type="Pfam" id="PF13365">
    <property type="entry name" value="Trypsin_2"/>
    <property type="match status" value="1"/>
</dbReference>
<gene>
    <name evidence="1" type="ORF">HU200_033287</name>
</gene>
<organism evidence="1 2">
    <name type="scientific">Digitaria exilis</name>
    <dbReference type="NCBI Taxonomy" id="1010633"/>
    <lineage>
        <taxon>Eukaryota</taxon>
        <taxon>Viridiplantae</taxon>
        <taxon>Streptophyta</taxon>
        <taxon>Embryophyta</taxon>
        <taxon>Tracheophyta</taxon>
        <taxon>Spermatophyta</taxon>
        <taxon>Magnoliopsida</taxon>
        <taxon>Liliopsida</taxon>
        <taxon>Poales</taxon>
        <taxon>Poaceae</taxon>
        <taxon>PACMAD clade</taxon>
        <taxon>Panicoideae</taxon>
        <taxon>Panicodae</taxon>
        <taxon>Paniceae</taxon>
        <taxon>Anthephorinae</taxon>
        <taxon>Digitaria</taxon>
    </lineage>
</organism>
<dbReference type="EMBL" id="JACEFO010001795">
    <property type="protein sequence ID" value="KAF8701954.1"/>
    <property type="molecule type" value="Genomic_DNA"/>
</dbReference>
<dbReference type="PANTHER" id="PTHR18868">
    <property type="entry name" value="OS07G0665300 PROTEIN-RELATED"/>
    <property type="match status" value="1"/>
</dbReference>
<dbReference type="SUPFAM" id="SSF50494">
    <property type="entry name" value="Trypsin-like serine proteases"/>
    <property type="match status" value="1"/>
</dbReference>
<dbReference type="OrthoDB" id="1370786at2759"/>
<proteinExistence type="predicted"/>
<protein>
    <submittedName>
        <fullName evidence="1">Uncharacterized protein</fullName>
    </submittedName>
</protein>
<evidence type="ECO:0000313" key="1">
    <source>
        <dbReference type="EMBL" id="KAF8701954.1"/>
    </source>
</evidence>
<sequence length="173" mass="19168">MFFVGEERIFACTGIFIDFDGSTSTSTVLTSASLVRASADEYKIADDLKIKVYLPNKQLVFGTLERCNLSYNIAVVSVKGFRCLRTAELHNQVQIQPLKVKEVVAVGRIFESGKLMATSGILAEKGSNLDCKELRISTCKVTKAGMGRPLVDFDGNFIGLNFYGIEETHYLFF</sequence>
<dbReference type="InterPro" id="IPR009003">
    <property type="entry name" value="Peptidase_S1_PA"/>
</dbReference>
<reference evidence="1" key="1">
    <citation type="submission" date="2020-07" db="EMBL/GenBank/DDBJ databases">
        <title>Genome sequence and genetic diversity analysis of an under-domesticated orphan crop, white fonio (Digitaria exilis).</title>
        <authorList>
            <person name="Bennetzen J.L."/>
            <person name="Chen S."/>
            <person name="Ma X."/>
            <person name="Wang X."/>
            <person name="Yssel A.E.J."/>
            <person name="Chaluvadi S.R."/>
            <person name="Johnson M."/>
            <person name="Gangashetty P."/>
            <person name="Hamidou F."/>
            <person name="Sanogo M.D."/>
            <person name="Zwaenepoel A."/>
            <person name="Wallace J."/>
            <person name="Van De Peer Y."/>
            <person name="Van Deynze A."/>
        </authorList>
    </citation>
    <scope>NUCLEOTIDE SEQUENCE</scope>
    <source>
        <tissue evidence="1">Leaves</tissue>
    </source>
</reference>
<dbReference type="AlphaFoldDB" id="A0A835BLS1"/>